<dbReference type="PANTHER" id="PTHR11469">
    <property type="entry name" value="GLUCOSE-6-PHOSPHATE ISOMERASE"/>
    <property type="match status" value="1"/>
</dbReference>
<dbReference type="UniPathway" id="UPA00109">
    <property type="reaction ID" value="UER00181"/>
</dbReference>
<sequence>MLLGHQCPRHGCNSARTNFQKLVAQNRFNHFSLNLNIKNGHIFVDYSKNLITEDVMKMLIELAKSRGVEDAQEQMFKGKKINFPEDWTVLHMALRNCSDTPILADVLEKMKAFCRRVHSRDWKGYTGNIITDVINIGIGGSDLGPLMVTEALKPYSKEGPHIWFVSNIDGTHIAKTLAELNPETSLFIILPQRHLPPRRPSPMKNQTRSGSFRQQRILKLWQSTLWSCLPNAPEVQEFGIDTQNVFEFWDWVGGHYSLWSAIGLSIVLHSHLIRPVQSGGVLIFWSSMSNANSHHPSFALI</sequence>
<keyword evidence="1 4" id="KW-0312">Gluconeogenesis</keyword>
<dbReference type="PROSITE" id="PS51463">
    <property type="entry name" value="P_GLUCOSE_ISOMERASE_3"/>
    <property type="match status" value="1"/>
</dbReference>
<dbReference type="OMA" id="MADTERC"/>
<dbReference type="CDD" id="cd05015">
    <property type="entry name" value="SIS_PGI_1"/>
    <property type="match status" value="1"/>
</dbReference>
<dbReference type="Gene3D" id="3.40.50.10490">
    <property type="entry name" value="Glucose-6-phosphate isomerase like protein, domain 1"/>
    <property type="match status" value="2"/>
</dbReference>
<evidence type="ECO:0000256" key="2">
    <source>
        <dbReference type="ARBA" id="ARBA00023152"/>
    </source>
</evidence>
<dbReference type="SUPFAM" id="SSF53697">
    <property type="entry name" value="SIS domain"/>
    <property type="match status" value="1"/>
</dbReference>
<reference evidence="6" key="1">
    <citation type="submission" date="2018-12" db="EMBL/GenBank/DDBJ databases">
        <authorList>
            <person name="Yazar S."/>
        </authorList>
    </citation>
    <scope>NUCLEOTIDE SEQUENCE [LARGE SCALE GENOMIC DNA]</scope>
</reference>
<comment type="similarity">
    <text evidence="4">Belongs to the GPI family.</text>
</comment>
<dbReference type="GeneTree" id="ENSGT00390000000707"/>
<dbReference type="GO" id="GO:0051156">
    <property type="term" value="P:glucose 6-phosphate metabolic process"/>
    <property type="evidence" value="ECO:0007669"/>
    <property type="project" value="TreeGrafter"/>
</dbReference>
<dbReference type="GO" id="GO:0006094">
    <property type="term" value="P:gluconeogenesis"/>
    <property type="evidence" value="ECO:0007669"/>
    <property type="project" value="UniProtKB-KW"/>
</dbReference>
<dbReference type="GO" id="GO:0048029">
    <property type="term" value="F:monosaccharide binding"/>
    <property type="evidence" value="ECO:0007669"/>
    <property type="project" value="TreeGrafter"/>
</dbReference>
<dbReference type="Ensembl" id="ENSVURT00010021973.1">
    <property type="protein sequence ID" value="ENSVURP00010019310.1"/>
    <property type="gene ID" value="ENSVURG00010014729.1"/>
</dbReference>
<proteinExistence type="inferred from homology"/>
<dbReference type="STRING" id="29139.ENSVURP00010019310"/>
<comment type="catalytic activity">
    <reaction evidence="4">
        <text>alpha-D-glucose 6-phosphate = beta-D-fructose 6-phosphate</text>
        <dbReference type="Rhea" id="RHEA:11816"/>
        <dbReference type="ChEBI" id="CHEBI:57634"/>
        <dbReference type="ChEBI" id="CHEBI:58225"/>
        <dbReference type="EC" id="5.3.1.9"/>
    </reaction>
</comment>
<dbReference type="PANTHER" id="PTHR11469:SF1">
    <property type="entry name" value="GLUCOSE-6-PHOSPHATE ISOMERASE"/>
    <property type="match status" value="1"/>
</dbReference>
<dbReference type="InterPro" id="IPR046348">
    <property type="entry name" value="SIS_dom_sf"/>
</dbReference>
<dbReference type="InterPro" id="IPR035476">
    <property type="entry name" value="SIS_PGI_1"/>
</dbReference>
<name>A0A4X2LC53_VOMUR</name>
<dbReference type="Proteomes" id="UP000314987">
    <property type="component" value="Unassembled WGS sequence"/>
</dbReference>
<organism evidence="5 6">
    <name type="scientific">Vombatus ursinus</name>
    <name type="common">Common wombat</name>
    <dbReference type="NCBI Taxonomy" id="29139"/>
    <lineage>
        <taxon>Eukaryota</taxon>
        <taxon>Metazoa</taxon>
        <taxon>Chordata</taxon>
        <taxon>Craniata</taxon>
        <taxon>Vertebrata</taxon>
        <taxon>Euteleostomi</taxon>
        <taxon>Mammalia</taxon>
        <taxon>Metatheria</taxon>
        <taxon>Diprotodontia</taxon>
        <taxon>Vombatidae</taxon>
        <taxon>Vombatus</taxon>
    </lineage>
</organism>
<reference evidence="5" key="3">
    <citation type="submission" date="2025-09" db="UniProtKB">
        <authorList>
            <consortium name="Ensembl"/>
        </authorList>
    </citation>
    <scope>IDENTIFICATION</scope>
</reference>
<dbReference type="InterPro" id="IPR001672">
    <property type="entry name" value="G6P_Isomerase"/>
</dbReference>
<dbReference type="Pfam" id="PF00342">
    <property type="entry name" value="PGI"/>
    <property type="match status" value="1"/>
</dbReference>
<dbReference type="GO" id="GO:0006096">
    <property type="term" value="P:glycolytic process"/>
    <property type="evidence" value="ECO:0007669"/>
    <property type="project" value="UniProtKB-UniPathway"/>
</dbReference>
<reference evidence="5" key="2">
    <citation type="submission" date="2025-08" db="UniProtKB">
        <authorList>
            <consortium name="Ensembl"/>
        </authorList>
    </citation>
    <scope>IDENTIFICATION</scope>
</reference>
<comment type="pathway">
    <text evidence="4">Carbohydrate degradation; glycolysis; D-glyceraldehyde 3-phosphate and glycerone phosphate from D-glucose: step 2/4.</text>
</comment>
<evidence type="ECO:0000256" key="3">
    <source>
        <dbReference type="ARBA" id="ARBA00023235"/>
    </source>
</evidence>
<protein>
    <recommendedName>
        <fullName evidence="4">Glucose-6-phosphate isomerase</fullName>
        <ecNumber evidence="4">5.3.1.9</ecNumber>
    </recommendedName>
</protein>
<evidence type="ECO:0000256" key="4">
    <source>
        <dbReference type="RuleBase" id="RU000612"/>
    </source>
</evidence>
<dbReference type="GO" id="GO:0005829">
    <property type="term" value="C:cytosol"/>
    <property type="evidence" value="ECO:0007669"/>
    <property type="project" value="TreeGrafter"/>
</dbReference>
<evidence type="ECO:0000313" key="6">
    <source>
        <dbReference type="Proteomes" id="UP000314987"/>
    </source>
</evidence>
<accession>A0A4X2LC53</accession>
<dbReference type="EC" id="5.3.1.9" evidence="4"/>
<evidence type="ECO:0000256" key="1">
    <source>
        <dbReference type="ARBA" id="ARBA00022432"/>
    </source>
</evidence>
<keyword evidence="2 4" id="KW-0324">Glycolysis</keyword>
<evidence type="ECO:0000313" key="5">
    <source>
        <dbReference type="Ensembl" id="ENSVURP00010019310.1"/>
    </source>
</evidence>
<keyword evidence="6" id="KW-1185">Reference proteome</keyword>
<dbReference type="PRINTS" id="PR00662">
    <property type="entry name" value="G6PISOMERASE"/>
</dbReference>
<dbReference type="GO" id="GO:0004347">
    <property type="term" value="F:glucose-6-phosphate isomerase activity"/>
    <property type="evidence" value="ECO:0007669"/>
    <property type="project" value="UniProtKB-EC"/>
</dbReference>
<dbReference type="GO" id="GO:0097367">
    <property type="term" value="F:carbohydrate derivative binding"/>
    <property type="evidence" value="ECO:0007669"/>
    <property type="project" value="InterPro"/>
</dbReference>
<dbReference type="AlphaFoldDB" id="A0A4X2LC53"/>
<keyword evidence="3 4" id="KW-0413">Isomerase</keyword>